<dbReference type="InterPro" id="IPR045865">
    <property type="entry name" value="ACT-like_dom_sf"/>
</dbReference>
<dbReference type="OrthoDB" id="9805416at2"/>
<dbReference type="CDD" id="cd12174">
    <property type="entry name" value="PGDH_like_3"/>
    <property type="match status" value="1"/>
</dbReference>
<evidence type="ECO:0000256" key="6">
    <source>
        <dbReference type="ARBA" id="ARBA00021582"/>
    </source>
</evidence>
<organism evidence="14 15">
    <name type="scientific">Pilibacter termitis</name>
    <dbReference type="NCBI Taxonomy" id="263852"/>
    <lineage>
        <taxon>Bacteria</taxon>
        <taxon>Bacillati</taxon>
        <taxon>Bacillota</taxon>
        <taxon>Bacilli</taxon>
        <taxon>Lactobacillales</taxon>
        <taxon>Enterococcaceae</taxon>
        <taxon>Pilibacter</taxon>
    </lineage>
</organism>
<dbReference type="EC" id="1.1.1.95" evidence="5"/>
<dbReference type="Pfam" id="PF00389">
    <property type="entry name" value="2-Hacid_dh"/>
    <property type="match status" value="1"/>
</dbReference>
<dbReference type="InterPro" id="IPR002912">
    <property type="entry name" value="ACT_dom"/>
</dbReference>
<dbReference type="PROSITE" id="PS00065">
    <property type="entry name" value="D_2_HYDROXYACID_DH_1"/>
    <property type="match status" value="1"/>
</dbReference>
<dbReference type="InterPro" id="IPR029752">
    <property type="entry name" value="D-isomer_DH_CS1"/>
</dbReference>
<dbReference type="Gene3D" id="3.40.50.720">
    <property type="entry name" value="NAD(P)-binding Rossmann-like Domain"/>
    <property type="match status" value="2"/>
</dbReference>
<keyword evidence="15" id="KW-1185">Reference proteome</keyword>
<evidence type="ECO:0000256" key="4">
    <source>
        <dbReference type="ARBA" id="ARBA00013001"/>
    </source>
</evidence>
<dbReference type="GO" id="GO:0004617">
    <property type="term" value="F:phosphoglycerate dehydrogenase activity"/>
    <property type="evidence" value="ECO:0007669"/>
    <property type="project" value="UniProtKB-EC"/>
</dbReference>
<comment type="catalytic activity">
    <reaction evidence="10">
        <text>(R)-2-hydroxyglutarate + NAD(+) = 2-oxoglutarate + NADH + H(+)</text>
        <dbReference type="Rhea" id="RHEA:49612"/>
        <dbReference type="ChEBI" id="CHEBI:15378"/>
        <dbReference type="ChEBI" id="CHEBI:15801"/>
        <dbReference type="ChEBI" id="CHEBI:16810"/>
        <dbReference type="ChEBI" id="CHEBI:57540"/>
        <dbReference type="ChEBI" id="CHEBI:57945"/>
        <dbReference type="EC" id="1.1.1.399"/>
    </reaction>
</comment>
<gene>
    <name evidence="14" type="ORF">SAMN02745116_01165</name>
</gene>
<dbReference type="AlphaFoldDB" id="A0A1T4MQ69"/>
<dbReference type="InterPro" id="IPR006140">
    <property type="entry name" value="D-isomer_DH_NAD-bd"/>
</dbReference>
<name>A0A1T4MQ69_9ENTE</name>
<evidence type="ECO:0000256" key="11">
    <source>
        <dbReference type="ARBA" id="ARBA00048731"/>
    </source>
</evidence>
<dbReference type="EMBL" id="FUXI01000011">
    <property type="protein sequence ID" value="SJZ68925.1"/>
    <property type="molecule type" value="Genomic_DNA"/>
</dbReference>
<comment type="similarity">
    <text evidence="3 12">Belongs to the D-isomer specific 2-hydroxyacid dehydrogenase family.</text>
</comment>
<dbReference type="RefSeq" id="WP_078807095.1">
    <property type="nucleotide sequence ID" value="NZ_FUXI01000011.1"/>
</dbReference>
<reference evidence="14 15" key="1">
    <citation type="submission" date="2017-02" db="EMBL/GenBank/DDBJ databases">
        <authorList>
            <person name="Peterson S.W."/>
        </authorList>
    </citation>
    <scope>NUCLEOTIDE SEQUENCE [LARGE SCALE GENOMIC DNA]</scope>
    <source>
        <strain evidence="14 15">ATCC BAA-1030</strain>
    </source>
</reference>
<evidence type="ECO:0000313" key="15">
    <source>
        <dbReference type="Proteomes" id="UP000190328"/>
    </source>
</evidence>
<evidence type="ECO:0000256" key="5">
    <source>
        <dbReference type="ARBA" id="ARBA00013143"/>
    </source>
</evidence>
<evidence type="ECO:0000256" key="8">
    <source>
        <dbReference type="ARBA" id="ARBA00023027"/>
    </source>
</evidence>
<dbReference type="PROSITE" id="PS51671">
    <property type="entry name" value="ACT"/>
    <property type="match status" value="1"/>
</dbReference>
<dbReference type="PROSITE" id="PS00671">
    <property type="entry name" value="D_2_HYDROXYACID_DH_3"/>
    <property type="match status" value="1"/>
</dbReference>
<dbReference type="GO" id="GO:0051287">
    <property type="term" value="F:NAD binding"/>
    <property type="evidence" value="ECO:0007669"/>
    <property type="project" value="InterPro"/>
</dbReference>
<evidence type="ECO:0000256" key="3">
    <source>
        <dbReference type="ARBA" id="ARBA00005854"/>
    </source>
</evidence>
<dbReference type="SUPFAM" id="SSF51735">
    <property type="entry name" value="NAD(P)-binding Rossmann-fold domains"/>
    <property type="match status" value="1"/>
</dbReference>
<protein>
    <recommendedName>
        <fullName evidence="6">D-3-phosphoglycerate dehydrogenase</fullName>
        <ecNumber evidence="4">1.1.1.399</ecNumber>
        <ecNumber evidence="5">1.1.1.95</ecNumber>
    </recommendedName>
    <alternativeName>
        <fullName evidence="9">2-oxoglutarate reductase</fullName>
    </alternativeName>
</protein>
<keyword evidence="8" id="KW-0520">NAD</keyword>
<dbReference type="Pfam" id="PF02826">
    <property type="entry name" value="2-Hacid_dh_C"/>
    <property type="match status" value="1"/>
</dbReference>
<evidence type="ECO:0000256" key="9">
    <source>
        <dbReference type="ARBA" id="ARBA00030455"/>
    </source>
</evidence>
<comment type="pathway">
    <text evidence="2">Amino-acid biosynthesis; L-serine biosynthesis; L-serine from 3-phospho-D-glycerate: step 1/3.</text>
</comment>
<evidence type="ECO:0000256" key="2">
    <source>
        <dbReference type="ARBA" id="ARBA00005216"/>
    </source>
</evidence>
<evidence type="ECO:0000259" key="13">
    <source>
        <dbReference type="PROSITE" id="PS51671"/>
    </source>
</evidence>
<feature type="domain" description="ACT" evidence="13">
    <location>
        <begin position="316"/>
        <end position="388"/>
    </location>
</feature>
<evidence type="ECO:0000313" key="14">
    <source>
        <dbReference type="EMBL" id="SJZ68925.1"/>
    </source>
</evidence>
<evidence type="ECO:0000256" key="7">
    <source>
        <dbReference type="ARBA" id="ARBA00023002"/>
    </source>
</evidence>
<accession>A0A1T4MQ69</accession>
<dbReference type="EC" id="1.1.1.399" evidence="4"/>
<evidence type="ECO:0000256" key="1">
    <source>
        <dbReference type="ARBA" id="ARBA00003800"/>
    </source>
</evidence>
<comment type="catalytic activity">
    <reaction evidence="11">
        <text>(2R)-3-phosphoglycerate + NAD(+) = 3-phosphooxypyruvate + NADH + H(+)</text>
        <dbReference type="Rhea" id="RHEA:12641"/>
        <dbReference type="ChEBI" id="CHEBI:15378"/>
        <dbReference type="ChEBI" id="CHEBI:18110"/>
        <dbReference type="ChEBI" id="CHEBI:57540"/>
        <dbReference type="ChEBI" id="CHEBI:57945"/>
        <dbReference type="ChEBI" id="CHEBI:58272"/>
        <dbReference type="EC" id="1.1.1.95"/>
    </reaction>
</comment>
<dbReference type="PANTHER" id="PTHR42938:SF47">
    <property type="entry name" value="HYDROXYPYRUVATE REDUCTASE"/>
    <property type="match status" value="1"/>
</dbReference>
<dbReference type="SUPFAM" id="SSF52283">
    <property type="entry name" value="Formate/glycerate dehydrogenase catalytic domain-like"/>
    <property type="match status" value="1"/>
</dbReference>
<evidence type="ECO:0000256" key="10">
    <source>
        <dbReference type="ARBA" id="ARBA00048126"/>
    </source>
</evidence>
<dbReference type="STRING" id="263852.SAMN02745116_01165"/>
<comment type="function">
    <text evidence="1">Catalyzes the reversible oxidation of 3-phospho-D-glycerate to 3-phosphonooxypyruvate, the first step of the phosphorylated L-serine biosynthesis pathway. Also catalyzes the reversible oxidation of 2-hydroxyglutarate to 2-oxoglutarate.</text>
</comment>
<dbReference type="CDD" id="cd04901">
    <property type="entry name" value="ACT_3PGDH"/>
    <property type="match status" value="1"/>
</dbReference>
<dbReference type="Proteomes" id="UP000190328">
    <property type="component" value="Unassembled WGS sequence"/>
</dbReference>
<sequence length="388" mass="42073">MYEVKSYNNIAKVGLEQLDKNLFTVDTGAEASAYLIRSENLHDVELPSHLKAIARAGAGVNNIPVDEASERGIVVFNTPGANANAVKEAVLTGLLVATRGYIPASAWIQTQAGSEVGKTAEKGKKNYAGTEISGKRLGIIGLGAIGVMVANAANSLGMEVVGFDPFVSVDTAWKISRAIKRVNSLEELLAQVDFLTIHVPFTSETKGYISSEQIAQMKDGAVILNFARGELVDNTALLSAIDSGKIAKYVTDFAMEEIMNKEQVIVFPHLGASTEEAEENCAVMAAETLNLYFKTGEIRNSVNFPSISVHQKAPYRLVAFHRNVPNMLGQISTLVAKHDINIAELVNRSKEDYAVTMLDLEEGDRTVVEQIKSELEAIEHIIRVRLIG</sequence>
<dbReference type="UniPathway" id="UPA00135">
    <property type="reaction ID" value="UER00196"/>
</dbReference>
<dbReference type="PANTHER" id="PTHR42938">
    <property type="entry name" value="FORMATE DEHYDROGENASE 1"/>
    <property type="match status" value="1"/>
</dbReference>
<dbReference type="InterPro" id="IPR036291">
    <property type="entry name" value="NAD(P)-bd_dom_sf"/>
</dbReference>
<dbReference type="InterPro" id="IPR029753">
    <property type="entry name" value="D-isomer_DH_CS"/>
</dbReference>
<dbReference type="SUPFAM" id="SSF55021">
    <property type="entry name" value="ACT-like"/>
    <property type="match status" value="1"/>
</dbReference>
<dbReference type="InterPro" id="IPR006139">
    <property type="entry name" value="D-isomer_2_OHA_DH_cat_dom"/>
</dbReference>
<keyword evidence="7 12" id="KW-0560">Oxidoreductase</keyword>
<dbReference type="Gene3D" id="3.30.70.260">
    <property type="match status" value="1"/>
</dbReference>
<proteinExistence type="inferred from homology"/>
<evidence type="ECO:0000256" key="12">
    <source>
        <dbReference type="RuleBase" id="RU003719"/>
    </source>
</evidence>